<name>A0A8J6P618_9BACT</name>
<accession>A0A8J6P618</accession>
<dbReference type="PANTHER" id="PTHR33525:SF3">
    <property type="entry name" value="RIBONUCLEASE Y"/>
    <property type="match status" value="1"/>
</dbReference>
<feature type="domain" description="HDOD" evidence="1">
    <location>
        <begin position="22"/>
        <end position="218"/>
    </location>
</feature>
<dbReference type="Pfam" id="PF08668">
    <property type="entry name" value="HDOD"/>
    <property type="match status" value="1"/>
</dbReference>
<reference evidence="2 3" key="1">
    <citation type="submission" date="2020-08" db="EMBL/GenBank/DDBJ databases">
        <title>Bridging the membrane lipid divide: bacteria of the FCB group superphylum have the potential to synthesize archaeal ether lipids.</title>
        <authorList>
            <person name="Villanueva L."/>
            <person name="Von Meijenfeldt F.A.B."/>
            <person name="Westbye A.B."/>
            <person name="Yadav S."/>
            <person name="Hopmans E.C."/>
            <person name="Dutilh B.E."/>
            <person name="Sinninghe Damste J.S."/>
        </authorList>
    </citation>
    <scope>NUCLEOTIDE SEQUENCE [LARGE SCALE GENOMIC DNA]</scope>
    <source>
        <strain evidence="2">NIOZ-UU17</strain>
    </source>
</reference>
<dbReference type="InterPro" id="IPR003607">
    <property type="entry name" value="HD/PDEase_dom"/>
</dbReference>
<dbReference type="InterPro" id="IPR013976">
    <property type="entry name" value="HDOD"/>
</dbReference>
<dbReference type="PANTHER" id="PTHR33525">
    <property type="match status" value="1"/>
</dbReference>
<sequence length="291" mass="33213">METKSQIKEKIRDLVRDKKTQLPTLPIIVDKILNAAREEGTSSKDLSDFICNDQALTNKLLRLSNSAYYGQMKEVDSIQRAITVVGFNEIIGLTIGMSVFSTFKENPVQEVFDIQDLWLHSVGCATAAKEICMKMGVKEGEKLFLNGLLHDMGKVIFAVYFPEEYRAVLEHAKTDKTFLGYKEKQMLGIDHADLTGVLMKKWNFPDSLVFPSRFHHEPIDCPREYRHHAMIVGLADFLCHRVGIGNSGNPAPKVQRTWLQELNISEKELKGLLQVLRDKRSSIQEFFHLMK</sequence>
<evidence type="ECO:0000313" key="3">
    <source>
        <dbReference type="Proteomes" id="UP000605201"/>
    </source>
</evidence>
<dbReference type="Proteomes" id="UP000605201">
    <property type="component" value="Unassembled WGS sequence"/>
</dbReference>
<dbReference type="AlphaFoldDB" id="A0A8J6P618"/>
<dbReference type="Gene3D" id="1.10.3210.10">
    <property type="entry name" value="Hypothetical protein af1432"/>
    <property type="match status" value="1"/>
</dbReference>
<protein>
    <submittedName>
        <fullName evidence="2">HDOD domain-containing protein</fullName>
    </submittedName>
</protein>
<dbReference type="InterPro" id="IPR052340">
    <property type="entry name" value="RNase_Y/CdgJ"/>
</dbReference>
<dbReference type="PROSITE" id="PS51833">
    <property type="entry name" value="HDOD"/>
    <property type="match status" value="1"/>
</dbReference>
<evidence type="ECO:0000313" key="2">
    <source>
        <dbReference type="EMBL" id="MBC8432960.1"/>
    </source>
</evidence>
<gene>
    <name evidence="2" type="ORF">H8D96_13700</name>
</gene>
<comment type="caution">
    <text evidence="2">The sequence shown here is derived from an EMBL/GenBank/DDBJ whole genome shotgun (WGS) entry which is preliminary data.</text>
</comment>
<dbReference type="SUPFAM" id="SSF109604">
    <property type="entry name" value="HD-domain/PDEase-like"/>
    <property type="match status" value="1"/>
</dbReference>
<dbReference type="EMBL" id="JACNIG010000256">
    <property type="protein sequence ID" value="MBC8432960.1"/>
    <property type="molecule type" value="Genomic_DNA"/>
</dbReference>
<organism evidence="2 3">
    <name type="scientific">Candidatus Desulfatibia vada</name>
    <dbReference type="NCBI Taxonomy" id="2841696"/>
    <lineage>
        <taxon>Bacteria</taxon>
        <taxon>Pseudomonadati</taxon>
        <taxon>Thermodesulfobacteriota</taxon>
        <taxon>Desulfobacteria</taxon>
        <taxon>Desulfobacterales</taxon>
        <taxon>Desulfobacterales incertae sedis</taxon>
        <taxon>Candidatus Desulfatibia</taxon>
    </lineage>
</organism>
<dbReference type="CDD" id="cd00077">
    <property type="entry name" value="HDc"/>
    <property type="match status" value="1"/>
</dbReference>
<evidence type="ECO:0000259" key="1">
    <source>
        <dbReference type="PROSITE" id="PS51833"/>
    </source>
</evidence>
<proteinExistence type="predicted"/>